<organism evidence="1 2">
    <name type="scientific">Pluteus cervinus</name>
    <dbReference type="NCBI Taxonomy" id="181527"/>
    <lineage>
        <taxon>Eukaryota</taxon>
        <taxon>Fungi</taxon>
        <taxon>Dikarya</taxon>
        <taxon>Basidiomycota</taxon>
        <taxon>Agaricomycotina</taxon>
        <taxon>Agaricomycetes</taxon>
        <taxon>Agaricomycetidae</taxon>
        <taxon>Agaricales</taxon>
        <taxon>Pluteineae</taxon>
        <taxon>Pluteaceae</taxon>
        <taxon>Pluteus</taxon>
    </lineage>
</organism>
<name>A0ACD3B6R6_9AGAR</name>
<keyword evidence="2" id="KW-1185">Reference proteome</keyword>
<protein>
    <submittedName>
        <fullName evidence="1">Uncharacterized protein</fullName>
    </submittedName>
</protein>
<gene>
    <name evidence="1" type="ORF">BDN72DRAFT_893917</name>
</gene>
<accession>A0ACD3B6R6</accession>
<dbReference type="EMBL" id="ML208275">
    <property type="protein sequence ID" value="TFK73505.1"/>
    <property type="molecule type" value="Genomic_DNA"/>
</dbReference>
<dbReference type="Proteomes" id="UP000308600">
    <property type="component" value="Unassembled WGS sequence"/>
</dbReference>
<reference evidence="1 2" key="1">
    <citation type="journal article" date="2019" name="Nat. Ecol. Evol.">
        <title>Megaphylogeny resolves global patterns of mushroom evolution.</title>
        <authorList>
            <person name="Varga T."/>
            <person name="Krizsan K."/>
            <person name="Foldi C."/>
            <person name="Dima B."/>
            <person name="Sanchez-Garcia M."/>
            <person name="Sanchez-Ramirez S."/>
            <person name="Szollosi G.J."/>
            <person name="Szarkandi J.G."/>
            <person name="Papp V."/>
            <person name="Albert L."/>
            <person name="Andreopoulos W."/>
            <person name="Angelini C."/>
            <person name="Antonin V."/>
            <person name="Barry K.W."/>
            <person name="Bougher N.L."/>
            <person name="Buchanan P."/>
            <person name="Buyck B."/>
            <person name="Bense V."/>
            <person name="Catcheside P."/>
            <person name="Chovatia M."/>
            <person name="Cooper J."/>
            <person name="Damon W."/>
            <person name="Desjardin D."/>
            <person name="Finy P."/>
            <person name="Geml J."/>
            <person name="Haridas S."/>
            <person name="Hughes K."/>
            <person name="Justo A."/>
            <person name="Karasinski D."/>
            <person name="Kautmanova I."/>
            <person name="Kiss B."/>
            <person name="Kocsube S."/>
            <person name="Kotiranta H."/>
            <person name="LaButti K.M."/>
            <person name="Lechner B.E."/>
            <person name="Liimatainen K."/>
            <person name="Lipzen A."/>
            <person name="Lukacs Z."/>
            <person name="Mihaltcheva S."/>
            <person name="Morgado L.N."/>
            <person name="Niskanen T."/>
            <person name="Noordeloos M.E."/>
            <person name="Ohm R.A."/>
            <person name="Ortiz-Santana B."/>
            <person name="Ovrebo C."/>
            <person name="Racz N."/>
            <person name="Riley R."/>
            <person name="Savchenko A."/>
            <person name="Shiryaev A."/>
            <person name="Soop K."/>
            <person name="Spirin V."/>
            <person name="Szebenyi C."/>
            <person name="Tomsovsky M."/>
            <person name="Tulloss R.E."/>
            <person name="Uehling J."/>
            <person name="Grigoriev I.V."/>
            <person name="Vagvolgyi C."/>
            <person name="Papp T."/>
            <person name="Martin F.M."/>
            <person name="Miettinen O."/>
            <person name="Hibbett D.S."/>
            <person name="Nagy L.G."/>
        </authorList>
    </citation>
    <scope>NUCLEOTIDE SEQUENCE [LARGE SCALE GENOMIC DNA]</scope>
    <source>
        <strain evidence="1 2">NL-1719</strain>
    </source>
</reference>
<proteinExistence type="predicted"/>
<sequence length="683" mass="76663">MVPPSDFPYHANHDGRSGEADDTNHGDHPRSSEANDRYGEHWGRCMELSKKQDRQMCEMLKGELDNLLIFAALFSGIVAAFTIESYKWLSPNDQNPSPVSPLVAQQVNILWFFSLSASLGVASIGILCMQWVRQYQNGTVTPTKHGVALRRQRVDGFQKWRVPDIVSMLPVTLHLSLVIFGVGLIRLLWEINRPVAATFMAGSILSTAFVLGTLLAPALQFLWIVWHPSSWVSLKRFNSQCPYQSPQAWIGYLIIWPLTFKACNFTNWAGFDITWMNLVNEANFPGSTKSNKAGGKGKGEGDGQSGEKGESKDKDKNESVHDYTDQMVEAEFIWMDKEFRHDINGIKARAEAFEQLSVEAAKAIVKNLGVSVPEESFPSAELGPLYMKVWYLWAYAQDRPGLDEAYMKARVQYMSALDQKKVTLPGGPLGRHLDVQPLLQDKFLIPRFLRCLQTMAGNHITTKVSREMWSIIGDLVEYSFRHSHMEYIHGLGNLFDALHSDLRTDWSSTPPTSDRIHGKINNILEGLSFLWKLHPDVPAPRLNKENANHMEKFVNLIGYLNSYVSSHTRSEFSPTTSHPAPRFSQDSKPGDKIYIDLKAAHTVPEDEQIMLHGSQKRNWDALIALLKKWVETLEKEHRDSIFHAEQVSGPIVNGVDKSRGGPSESGSGYPFPTSTPSTAVGGN</sequence>
<evidence type="ECO:0000313" key="2">
    <source>
        <dbReference type="Proteomes" id="UP000308600"/>
    </source>
</evidence>
<evidence type="ECO:0000313" key="1">
    <source>
        <dbReference type="EMBL" id="TFK73505.1"/>
    </source>
</evidence>